<comment type="similarity">
    <text evidence="2 3">Belongs to the DegT/DnrJ/EryC1 family.</text>
</comment>
<dbReference type="InterPro" id="IPR000653">
    <property type="entry name" value="DegT/StrS_aminotransferase"/>
</dbReference>
<accession>A0ABU5CFN6</accession>
<dbReference type="EC" id="2.6.1.-" evidence="4"/>
<evidence type="ECO:0000256" key="1">
    <source>
        <dbReference type="ARBA" id="ARBA00022898"/>
    </source>
</evidence>
<dbReference type="EMBL" id="JAROCA020000001">
    <property type="protein sequence ID" value="MDY0405035.1"/>
    <property type="molecule type" value="Genomic_DNA"/>
</dbReference>
<comment type="caution">
    <text evidence="4">The sequence shown here is derived from an EMBL/GenBank/DDBJ whole genome shotgun (WGS) entry which is preliminary data.</text>
</comment>
<name>A0ABU5CFN6_9BACI</name>
<dbReference type="Gene3D" id="3.90.1150.10">
    <property type="entry name" value="Aspartate Aminotransferase, domain 1"/>
    <property type="match status" value="1"/>
</dbReference>
<dbReference type="CDD" id="cd00616">
    <property type="entry name" value="AHBA_syn"/>
    <property type="match status" value="1"/>
</dbReference>
<keyword evidence="1 3" id="KW-0663">Pyridoxal phosphate</keyword>
<dbReference type="Proteomes" id="UP001228376">
    <property type="component" value="Unassembled WGS sequence"/>
</dbReference>
<dbReference type="PIRSF" id="PIRSF000390">
    <property type="entry name" value="PLP_StrS"/>
    <property type="match status" value="1"/>
</dbReference>
<dbReference type="GO" id="GO:0008483">
    <property type="term" value="F:transaminase activity"/>
    <property type="evidence" value="ECO:0007669"/>
    <property type="project" value="UniProtKB-KW"/>
</dbReference>
<dbReference type="InterPro" id="IPR015424">
    <property type="entry name" value="PyrdxlP-dep_Trfase"/>
</dbReference>
<proteinExistence type="inferred from homology"/>
<keyword evidence="5" id="KW-1185">Reference proteome</keyword>
<dbReference type="Pfam" id="PF01041">
    <property type="entry name" value="DegT_DnrJ_EryC1"/>
    <property type="match status" value="1"/>
</dbReference>
<dbReference type="InterPro" id="IPR015421">
    <property type="entry name" value="PyrdxlP-dep_Trfase_major"/>
</dbReference>
<dbReference type="Gene3D" id="3.40.640.10">
    <property type="entry name" value="Type I PLP-dependent aspartate aminotransferase-like (Major domain)"/>
    <property type="match status" value="1"/>
</dbReference>
<evidence type="ECO:0000313" key="5">
    <source>
        <dbReference type="Proteomes" id="UP001228376"/>
    </source>
</evidence>
<evidence type="ECO:0000256" key="2">
    <source>
        <dbReference type="ARBA" id="ARBA00037999"/>
    </source>
</evidence>
<evidence type="ECO:0000313" key="4">
    <source>
        <dbReference type="EMBL" id="MDY0405035.1"/>
    </source>
</evidence>
<dbReference type="PANTHER" id="PTHR30244">
    <property type="entry name" value="TRANSAMINASE"/>
    <property type="match status" value="1"/>
</dbReference>
<dbReference type="PANTHER" id="PTHR30244:SF36">
    <property type="entry name" value="3-OXO-GLUCOSE-6-PHOSPHATE:GLUTAMATE AMINOTRANSFERASE"/>
    <property type="match status" value="1"/>
</dbReference>
<dbReference type="InterPro" id="IPR015422">
    <property type="entry name" value="PyrdxlP-dep_Trfase_small"/>
</dbReference>
<dbReference type="SUPFAM" id="SSF53383">
    <property type="entry name" value="PLP-dependent transferases"/>
    <property type="match status" value="1"/>
</dbReference>
<organism evidence="4 5">
    <name type="scientific">Tigheibacillus jepli</name>
    <dbReference type="NCBI Taxonomy" id="3035914"/>
    <lineage>
        <taxon>Bacteria</taxon>
        <taxon>Bacillati</taxon>
        <taxon>Bacillota</taxon>
        <taxon>Bacilli</taxon>
        <taxon>Bacillales</taxon>
        <taxon>Bacillaceae</taxon>
        <taxon>Tigheibacillus</taxon>
    </lineage>
</organism>
<evidence type="ECO:0000256" key="3">
    <source>
        <dbReference type="RuleBase" id="RU004508"/>
    </source>
</evidence>
<keyword evidence="4" id="KW-0032">Aminotransferase</keyword>
<keyword evidence="4" id="KW-0808">Transferase</keyword>
<dbReference type="RefSeq" id="WP_306068174.1">
    <property type="nucleotide sequence ID" value="NZ_JAROCA020000001.1"/>
</dbReference>
<protein>
    <submittedName>
        <fullName evidence="4">DegT/DnrJ/EryC1/StrS family aminotransferase</fullName>
        <ecNumber evidence="4">2.6.1.-</ecNumber>
    </submittedName>
</protein>
<sequence>MIPISDPKRQLIEIQDSVMCEIKEVFSSGQYILGPNVETLENKIADKLGVSEAIAVANGTDALVLSLMACNIGEGDEVITTPFTFFATAEAIIRVGATPIFVDVEEETCNMDPKQITNKISPNTKAILPVHLFGQPADMNPIMKIARENNLYVIEDACQAFGASYDGHLVGSIGDLACFSFFPTKNLSTIGDGGIITTSNKAFADKIRSLRAHGSRKKYFHDEIGYNSRLDEIHAAILLQCLNHIDTWNQCRIKLACRYNKELNHLQSIHLLPTPKRHRHVYHLYCLFSPHREKIIRHLRKYDIATAIYYPLCLHLQKALSFLNGRKGDFPNAECLSEQIFAIPLFPGMTSSEQDHVISAIQSYEDEILC</sequence>
<reference evidence="4 5" key="1">
    <citation type="submission" date="2023-10" db="EMBL/GenBank/DDBJ databases">
        <title>179-bfca-hs.</title>
        <authorList>
            <person name="Miliotis G."/>
            <person name="Sengupta P."/>
            <person name="Hameed A."/>
            <person name="Chuvochina M."/>
            <person name="Mcdonagh F."/>
            <person name="Simpson A.C."/>
            <person name="Singh N.K."/>
            <person name="Rekha P.D."/>
            <person name="Raman K."/>
            <person name="Hugenholtz P."/>
            <person name="Venkateswaran K."/>
        </authorList>
    </citation>
    <scope>NUCLEOTIDE SEQUENCE [LARGE SCALE GENOMIC DNA]</scope>
    <source>
        <strain evidence="4 5">179-BFC-A-HS</strain>
    </source>
</reference>
<gene>
    <name evidence="4" type="ORF">P5G51_006145</name>
</gene>